<dbReference type="GO" id="GO:0004497">
    <property type="term" value="F:monooxygenase activity"/>
    <property type="evidence" value="ECO:0007669"/>
    <property type="project" value="UniProtKB-KW"/>
</dbReference>
<keyword evidence="3 8" id="KW-0349">Heme</keyword>
<keyword evidence="9" id="KW-0812">Transmembrane</keyword>
<protein>
    <recommendedName>
        <fullName evidence="12">Cytochrome P450</fullName>
    </recommendedName>
</protein>
<reference evidence="10 11" key="1">
    <citation type="journal article" date="2015" name="Environ. Microbiol.">
        <title>Metagenome sequence of Elaphomyces granulatus from sporocarp tissue reveals Ascomycota ectomycorrhizal fingerprints of genome expansion and a Proteobacteria-rich microbiome.</title>
        <authorList>
            <person name="Quandt C.A."/>
            <person name="Kohler A."/>
            <person name="Hesse C.N."/>
            <person name="Sharpton T.J."/>
            <person name="Martin F."/>
            <person name="Spatafora J.W."/>
        </authorList>
    </citation>
    <scope>NUCLEOTIDE SEQUENCE [LARGE SCALE GENOMIC DNA]</scope>
    <source>
        <strain evidence="10 11">OSC145934</strain>
    </source>
</reference>
<comment type="cofactor">
    <cofactor evidence="1 8">
        <name>heme</name>
        <dbReference type="ChEBI" id="CHEBI:30413"/>
    </cofactor>
</comment>
<dbReference type="InterPro" id="IPR001128">
    <property type="entry name" value="Cyt_P450"/>
</dbReference>
<evidence type="ECO:0000256" key="2">
    <source>
        <dbReference type="ARBA" id="ARBA00010617"/>
    </source>
</evidence>
<keyword evidence="4 8" id="KW-0479">Metal-binding</keyword>
<evidence type="ECO:0000256" key="3">
    <source>
        <dbReference type="ARBA" id="ARBA00022617"/>
    </source>
</evidence>
<dbReference type="InterPro" id="IPR036396">
    <property type="entry name" value="Cyt_P450_sf"/>
</dbReference>
<evidence type="ECO:0000256" key="7">
    <source>
        <dbReference type="ARBA" id="ARBA00023033"/>
    </source>
</evidence>
<dbReference type="Gene3D" id="1.10.630.10">
    <property type="entry name" value="Cytochrome P450"/>
    <property type="match status" value="1"/>
</dbReference>
<proteinExistence type="inferred from homology"/>
<dbReference type="GO" id="GO:0020037">
    <property type="term" value="F:heme binding"/>
    <property type="evidence" value="ECO:0007669"/>
    <property type="project" value="InterPro"/>
</dbReference>
<dbReference type="GO" id="GO:0016705">
    <property type="term" value="F:oxidoreductase activity, acting on paired donors, with incorporation or reduction of molecular oxygen"/>
    <property type="evidence" value="ECO:0007669"/>
    <property type="project" value="InterPro"/>
</dbReference>
<accession>A0A232LNN1</accession>
<name>A0A232LNN1_9EURO</name>
<evidence type="ECO:0000256" key="5">
    <source>
        <dbReference type="ARBA" id="ARBA00023002"/>
    </source>
</evidence>
<comment type="similarity">
    <text evidence="2">Belongs to the cytochrome P450 family.</text>
</comment>
<evidence type="ECO:0000313" key="11">
    <source>
        <dbReference type="Proteomes" id="UP000243515"/>
    </source>
</evidence>
<feature type="transmembrane region" description="Helical" evidence="9">
    <location>
        <begin position="14"/>
        <end position="37"/>
    </location>
</feature>
<comment type="caution">
    <text evidence="10">The sequence shown here is derived from an EMBL/GenBank/DDBJ whole genome shotgun (WGS) entry which is preliminary data.</text>
</comment>
<evidence type="ECO:0000313" key="10">
    <source>
        <dbReference type="EMBL" id="OXV05755.1"/>
    </source>
</evidence>
<feature type="binding site" description="axial binding residue" evidence="8">
    <location>
        <position position="185"/>
    </location>
    <ligand>
        <name>heme</name>
        <dbReference type="ChEBI" id="CHEBI:30413"/>
    </ligand>
    <ligandPart>
        <name>Fe</name>
        <dbReference type="ChEBI" id="CHEBI:18248"/>
    </ligandPart>
</feature>
<keyword evidence="5" id="KW-0560">Oxidoreductase</keyword>
<keyword evidence="7" id="KW-0503">Monooxygenase</keyword>
<dbReference type="SUPFAM" id="SSF48264">
    <property type="entry name" value="Cytochrome P450"/>
    <property type="match status" value="1"/>
</dbReference>
<dbReference type="PANTHER" id="PTHR46206">
    <property type="entry name" value="CYTOCHROME P450"/>
    <property type="match status" value="1"/>
</dbReference>
<dbReference type="GO" id="GO:0005506">
    <property type="term" value="F:iron ion binding"/>
    <property type="evidence" value="ECO:0007669"/>
    <property type="project" value="InterPro"/>
</dbReference>
<evidence type="ECO:0000256" key="8">
    <source>
        <dbReference type="PIRSR" id="PIRSR602403-1"/>
    </source>
</evidence>
<organism evidence="10 11">
    <name type="scientific">Elaphomyces granulatus</name>
    <dbReference type="NCBI Taxonomy" id="519963"/>
    <lineage>
        <taxon>Eukaryota</taxon>
        <taxon>Fungi</taxon>
        <taxon>Dikarya</taxon>
        <taxon>Ascomycota</taxon>
        <taxon>Pezizomycotina</taxon>
        <taxon>Eurotiomycetes</taxon>
        <taxon>Eurotiomycetidae</taxon>
        <taxon>Eurotiales</taxon>
        <taxon>Elaphomycetaceae</taxon>
        <taxon>Elaphomyces</taxon>
    </lineage>
</organism>
<evidence type="ECO:0000256" key="6">
    <source>
        <dbReference type="ARBA" id="ARBA00023004"/>
    </source>
</evidence>
<dbReference type="InterPro" id="IPR002403">
    <property type="entry name" value="Cyt_P450_E_grp-IV"/>
</dbReference>
<dbReference type="PRINTS" id="PR00465">
    <property type="entry name" value="EP450IV"/>
</dbReference>
<dbReference type="Pfam" id="PF00067">
    <property type="entry name" value="p450"/>
    <property type="match status" value="1"/>
</dbReference>
<keyword evidence="9" id="KW-0472">Membrane</keyword>
<keyword evidence="9" id="KW-1133">Transmembrane helix</keyword>
<keyword evidence="6 8" id="KW-0408">Iron</keyword>
<keyword evidence="11" id="KW-1185">Reference proteome</keyword>
<gene>
    <name evidence="10" type="ORF">Egran_06477</name>
</gene>
<dbReference type="OrthoDB" id="4508624at2759"/>
<sequence length="246" mass="28661">MSILAIRNLQLRGVFFIELSLIGSAIFIVWLGVKFVIRYRKFSRFPLINGKRPFEFTWAQAKKRCYENAKELIQYGFTKARSLKVFLKKQAMVSVIYLQIIEVTVSMRRKALDGIRFHDGLEIPKGAFIGVSTHQMWDPTIYPEPEKFDGYRFLKRSQIQGHEKDSQFSAPSVDHMGWGYGKLACPGRFFAVDVIKVLLCHMLLKYDWKLPEGYRPVVRKVGLRLQADPAAKLLVRRRQEENCIQR</sequence>
<evidence type="ECO:0000256" key="4">
    <source>
        <dbReference type="ARBA" id="ARBA00022723"/>
    </source>
</evidence>
<evidence type="ECO:0000256" key="9">
    <source>
        <dbReference type="SAM" id="Phobius"/>
    </source>
</evidence>
<evidence type="ECO:0008006" key="12">
    <source>
        <dbReference type="Google" id="ProtNLM"/>
    </source>
</evidence>
<dbReference type="AlphaFoldDB" id="A0A232LNN1"/>
<dbReference type="EMBL" id="NPHW01006489">
    <property type="protein sequence ID" value="OXV05755.1"/>
    <property type="molecule type" value="Genomic_DNA"/>
</dbReference>
<evidence type="ECO:0000256" key="1">
    <source>
        <dbReference type="ARBA" id="ARBA00001971"/>
    </source>
</evidence>
<dbReference type="Proteomes" id="UP000243515">
    <property type="component" value="Unassembled WGS sequence"/>
</dbReference>
<dbReference type="PANTHER" id="PTHR46206:SF2">
    <property type="entry name" value="CYTOCHROME P450 MONOOXYGENASE AUSG-RELATED"/>
    <property type="match status" value="1"/>
</dbReference>